<feature type="compositionally biased region" description="Low complexity" evidence="1">
    <location>
        <begin position="51"/>
        <end position="63"/>
    </location>
</feature>
<sequence length="258" mass="28929">MPRTATSDDLKDDVFEMREEAPRTRIGRVFSKIISRRRKPRSQEFYELSRDSSYPSGSPSSRDNVFRAPHAELDGTELNPGGGAQYRRNQSSDGSSAYQRALQKLDRETLGPAPARAPEARKSQSQQAPRSPPKLVIPNEQHSSPTSPSSPDSPVFQDLYLHDQNPLAPYHSPVKSIFTRELSLHSSRQADDDAYREGDRRGSTDSLGSNFTVEEEARIQAQIVKNLSMLGHERVGGEGDIVHVPQPSPRRYSWEETM</sequence>
<feature type="compositionally biased region" description="Low complexity" evidence="1">
    <location>
        <begin position="143"/>
        <end position="154"/>
    </location>
</feature>
<name>A0ABR3XW64_9PEZI</name>
<protein>
    <submittedName>
        <fullName evidence="2">Uncharacterized protein</fullName>
    </submittedName>
</protein>
<evidence type="ECO:0000256" key="1">
    <source>
        <dbReference type="SAM" id="MobiDB-lite"/>
    </source>
</evidence>
<keyword evidence="3" id="KW-1185">Reference proteome</keyword>
<feature type="compositionally biased region" description="Basic and acidic residues" evidence="1">
    <location>
        <begin position="41"/>
        <end position="50"/>
    </location>
</feature>
<gene>
    <name evidence="2" type="ORF">Daus18300_001621</name>
</gene>
<feature type="region of interest" description="Disordered" evidence="1">
    <location>
        <begin position="186"/>
        <end position="211"/>
    </location>
</feature>
<accession>A0ABR3XW64</accession>
<proteinExistence type="predicted"/>
<evidence type="ECO:0000313" key="3">
    <source>
        <dbReference type="Proteomes" id="UP001583177"/>
    </source>
</evidence>
<reference evidence="2 3" key="1">
    <citation type="journal article" date="2024" name="IMA Fungus">
        <title>IMA Genome - F19 : A genome assembly and annotation guide to empower mycologists, including annotated draft genome sequences of Ceratocystis pirilliformis, Diaporthe australafricana, Fusarium ophioides, Paecilomyces lecythidis, and Sporothrix stenoceras.</title>
        <authorList>
            <person name="Aylward J."/>
            <person name="Wilson A.M."/>
            <person name="Visagie C.M."/>
            <person name="Spraker J."/>
            <person name="Barnes I."/>
            <person name="Buitendag C."/>
            <person name="Ceriani C."/>
            <person name="Del Mar Angel L."/>
            <person name="du Plessis D."/>
            <person name="Fuchs T."/>
            <person name="Gasser K."/>
            <person name="Kramer D."/>
            <person name="Li W."/>
            <person name="Munsamy K."/>
            <person name="Piso A."/>
            <person name="Price J.L."/>
            <person name="Sonnekus B."/>
            <person name="Thomas C."/>
            <person name="van der Nest A."/>
            <person name="van Dijk A."/>
            <person name="van Heerden A."/>
            <person name="van Vuuren N."/>
            <person name="Yilmaz N."/>
            <person name="Duong T.A."/>
            <person name="van der Merwe N.A."/>
            <person name="Wingfield M.J."/>
            <person name="Wingfield B.D."/>
        </authorList>
    </citation>
    <scope>NUCLEOTIDE SEQUENCE [LARGE SCALE GENOMIC DNA]</scope>
    <source>
        <strain evidence="2 3">CMW 18300</strain>
    </source>
</reference>
<feature type="region of interest" description="Disordered" evidence="1">
    <location>
        <begin position="237"/>
        <end position="258"/>
    </location>
</feature>
<feature type="region of interest" description="Disordered" evidence="1">
    <location>
        <begin position="37"/>
        <end position="157"/>
    </location>
</feature>
<feature type="compositionally biased region" description="Basic and acidic residues" evidence="1">
    <location>
        <begin position="188"/>
        <end position="203"/>
    </location>
</feature>
<evidence type="ECO:0000313" key="2">
    <source>
        <dbReference type="EMBL" id="KAL1879784.1"/>
    </source>
</evidence>
<dbReference type="Proteomes" id="UP001583177">
    <property type="component" value="Unassembled WGS sequence"/>
</dbReference>
<comment type="caution">
    <text evidence="2">The sequence shown here is derived from an EMBL/GenBank/DDBJ whole genome shotgun (WGS) entry which is preliminary data.</text>
</comment>
<dbReference type="EMBL" id="JAWRVE010000009">
    <property type="protein sequence ID" value="KAL1879784.1"/>
    <property type="molecule type" value="Genomic_DNA"/>
</dbReference>
<feature type="compositionally biased region" description="Polar residues" evidence="1">
    <location>
        <begin position="87"/>
        <end position="98"/>
    </location>
</feature>
<organism evidence="2 3">
    <name type="scientific">Diaporthe australafricana</name>
    <dbReference type="NCBI Taxonomy" id="127596"/>
    <lineage>
        <taxon>Eukaryota</taxon>
        <taxon>Fungi</taxon>
        <taxon>Dikarya</taxon>
        <taxon>Ascomycota</taxon>
        <taxon>Pezizomycotina</taxon>
        <taxon>Sordariomycetes</taxon>
        <taxon>Sordariomycetidae</taxon>
        <taxon>Diaporthales</taxon>
        <taxon>Diaporthaceae</taxon>
        <taxon>Diaporthe</taxon>
    </lineage>
</organism>